<comment type="caution">
    <text evidence="2">The sequence shown here is derived from an EMBL/GenBank/DDBJ whole genome shotgun (WGS) entry which is preliminary data.</text>
</comment>
<evidence type="ECO:0000313" key="2">
    <source>
        <dbReference type="EMBL" id="RFU42424.1"/>
    </source>
</evidence>
<evidence type="ECO:0000256" key="1">
    <source>
        <dbReference type="SAM" id="Phobius"/>
    </source>
</evidence>
<keyword evidence="1" id="KW-1133">Transmembrane helix</keyword>
<feature type="transmembrane region" description="Helical" evidence="1">
    <location>
        <begin position="203"/>
        <end position="222"/>
    </location>
</feature>
<keyword evidence="1" id="KW-0472">Membrane</keyword>
<feature type="transmembrane region" description="Helical" evidence="1">
    <location>
        <begin position="157"/>
        <end position="183"/>
    </location>
</feature>
<protein>
    <submittedName>
        <fullName evidence="2">Uncharacterized protein</fullName>
    </submittedName>
</protein>
<dbReference type="EMBL" id="QURH01000121">
    <property type="protein sequence ID" value="RFU42424.1"/>
    <property type="molecule type" value="Genomic_DNA"/>
</dbReference>
<feature type="transmembrane region" description="Helical" evidence="1">
    <location>
        <begin position="89"/>
        <end position="112"/>
    </location>
</feature>
<keyword evidence="1" id="KW-0812">Transmembrane</keyword>
<gene>
    <name evidence="2" type="ORF">DZF91_06550</name>
</gene>
<dbReference type="Proteomes" id="UP000261811">
    <property type="component" value="Unassembled WGS sequence"/>
</dbReference>
<name>A0A372JRM5_9ACTN</name>
<organism evidence="2 3">
    <name type="scientific">Actinomadura logoneensis</name>
    <dbReference type="NCBI Taxonomy" id="2293572"/>
    <lineage>
        <taxon>Bacteria</taxon>
        <taxon>Bacillati</taxon>
        <taxon>Actinomycetota</taxon>
        <taxon>Actinomycetes</taxon>
        <taxon>Streptosporangiales</taxon>
        <taxon>Thermomonosporaceae</taxon>
        <taxon>Actinomadura</taxon>
    </lineage>
</organism>
<proteinExistence type="predicted"/>
<keyword evidence="3" id="KW-1185">Reference proteome</keyword>
<evidence type="ECO:0000313" key="3">
    <source>
        <dbReference type="Proteomes" id="UP000261811"/>
    </source>
</evidence>
<feature type="transmembrane region" description="Helical" evidence="1">
    <location>
        <begin position="124"/>
        <end position="145"/>
    </location>
</feature>
<reference evidence="2 3" key="1">
    <citation type="submission" date="2018-08" db="EMBL/GenBank/DDBJ databases">
        <title>Actinomadura jelena sp. nov., a novel Actinomycete isolated from soil in Chad.</title>
        <authorList>
            <person name="Shi L."/>
        </authorList>
    </citation>
    <scope>NUCLEOTIDE SEQUENCE [LARGE SCALE GENOMIC DNA]</scope>
    <source>
        <strain evidence="2 3">NEAU-G17</strain>
    </source>
</reference>
<feature type="transmembrane region" description="Helical" evidence="1">
    <location>
        <begin position="50"/>
        <end position="69"/>
    </location>
</feature>
<accession>A0A372JRM5</accession>
<sequence length="229" mass="23976">MIALIRFQIDGYLRSMRFLPSLITTLLLVLLVFGQWPSGPDPVKLATGTYGDAAAFMVPLSAWTTRSLLDTQPTVQRWLTMLAVPRSAVAGLLAALVASGAVSLLLFAAPLLQALTVGVPLETTVAAVFLAALACVAGTALGAWTSRAIIPGAGTSLLALLCALTATLLLGLGRLNFLAIPYLDWIKAAHDGPSALRASLPGVMLHLGLWCAVVVSGYLVALHRRNIPT</sequence>
<dbReference type="AlphaFoldDB" id="A0A372JRM5"/>